<proteinExistence type="predicted"/>
<dbReference type="Proteomes" id="UP000507470">
    <property type="component" value="Unassembled WGS sequence"/>
</dbReference>
<evidence type="ECO:0000313" key="2">
    <source>
        <dbReference type="Proteomes" id="UP000507470"/>
    </source>
</evidence>
<organism evidence="1 2">
    <name type="scientific">Mytilus coruscus</name>
    <name type="common">Sea mussel</name>
    <dbReference type="NCBI Taxonomy" id="42192"/>
    <lineage>
        <taxon>Eukaryota</taxon>
        <taxon>Metazoa</taxon>
        <taxon>Spiralia</taxon>
        <taxon>Lophotrochozoa</taxon>
        <taxon>Mollusca</taxon>
        <taxon>Bivalvia</taxon>
        <taxon>Autobranchia</taxon>
        <taxon>Pteriomorphia</taxon>
        <taxon>Mytilida</taxon>
        <taxon>Mytiloidea</taxon>
        <taxon>Mytilidae</taxon>
        <taxon>Mytilinae</taxon>
        <taxon>Mytilus</taxon>
    </lineage>
</organism>
<name>A0A6J8AQ57_MYTCO</name>
<dbReference type="EMBL" id="CACVKT020001814">
    <property type="protein sequence ID" value="CAC5371839.1"/>
    <property type="molecule type" value="Genomic_DNA"/>
</dbReference>
<reference evidence="1 2" key="1">
    <citation type="submission" date="2020-06" db="EMBL/GenBank/DDBJ databases">
        <authorList>
            <person name="Li R."/>
            <person name="Bekaert M."/>
        </authorList>
    </citation>
    <scope>NUCLEOTIDE SEQUENCE [LARGE SCALE GENOMIC DNA]</scope>
    <source>
        <strain evidence="2">wild</strain>
    </source>
</reference>
<gene>
    <name evidence="1" type="ORF">MCOR_10157</name>
</gene>
<accession>A0A6J8AQ57</accession>
<keyword evidence="2" id="KW-1185">Reference proteome</keyword>
<dbReference type="AlphaFoldDB" id="A0A6J8AQ57"/>
<evidence type="ECO:0000313" key="1">
    <source>
        <dbReference type="EMBL" id="CAC5371839.1"/>
    </source>
</evidence>
<sequence length="175" mass="20108">MTKAQRIYALLKHKFSSVDIFHIADHTNILINGNSAQQTDDLVETSFQQTDNLVETSAQQTDDLGQNLTSLKDVFIRSRRQLYPMSLEITIVNEKPTIQHQDNINATNEYTYLIDILYHRTTTTQDKQIATNDDQDSLDILLTTTTRDNTVATNDNTFQTTQHKLHRIISLLEKN</sequence>
<protein>
    <submittedName>
        <fullName evidence="1">Uncharacterized protein</fullName>
    </submittedName>
</protein>